<dbReference type="PANTHER" id="PTHR48103:SF2">
    <property type="entry name" value="MIDASIN"/>
    <property type="match status" value="1"/>
</dbReference>
<dbReference type="GO" id="GO:0000055">
    <property type="term" value="P:ribosomal large subunit export from nucleus"/>
    <property type="evidence" value="ECO:0007669"/>
    <property type="project" value="TreeGrafter"/>
</dbReference>
<organism evidence="4 5">
    <name type="scientific">Protopolystoma xenopodis</name>
    <dbReference type="NCBI Taxonomy" id="117903"/>
    <lineage>
        <taxon>Eukaryota</taxon>
        <taxon>Metazoa</taxon>
        <taxon>Spiralia</taxon>
        <taxon>Lophotrochozoa</taxon>
        <taxon>Platyhelminthes</taxon>
        <taxon>Monogenea</taxon>
        <taxon>Polyopisthocotylea</taxon>
        <taxon>Polystomatidea</taxon>
        <taxon>Polystomatidae</taxon>
        <taxon>Protopolystoma</taxon>
    </lineage>
</organism>
<dbReference type="CDD" id="cd00009">
    <property type="entry name" value="AAA"/>
    <property type="match status" value="1"/>
</dbReference>
<keyword evidence="1" id="KW-0547">Nucleotide-binding</keyword>
<dbReference type="InterPro" id="IPR011704">
    <property type="entry name" value="ATPase_dyneun-rel_AAA"/>
</dbReference>
<comment type="caution">
    <text evidence="4">The sequence shown here is derived from an EMBL/GenBank/DDBJ whole genome shotgun (WGS) entry which is preliminary data.</text>
</comment>
<dbReference type="SUPFAM" id="SSF52540">
    <property type="entry name" value="P-loop containing nucleoside triphosphate hydrolases"/>
    <property type="match status" value="1"/>
</dbReference>
<dbReference type="OrthoDB" id="6283637at2759"/>
<evidence type="ECO:0000256" key="1">
    <source>
        <dbReference type="ARBA" id="ARBA00022741"/>
    </source>
</evidence>
<dbReference type="PANTHER" id="PTHR48103">
    <property type="entry name" value="MIDASIN-RELATED"/>
    <property type="match status" value="1"/>
</dbReference>
<protein>
    <recommendedName>
        <fullName evidence="3">ATPase dynein-related AAA domain-containing protein</fullName>
    </recommendedName>
</protein>
<dbReference type="EMBL" id="CAAALY010244884">
    <property type="protein sequence ID" value="VEL32922.1"/>
    <property type="molecule type" value="Genomic_DNA"/>
</dbReference>
<dbReference type="Pfam" id="PF07728">
    <property type="entry name" value="AAA_5"/>
    <property type="match status" value="1"/>
</dbReference>
<dbReference type="GO" id="GO:0005524">
    <property type="term" value="F:ATP binding"/>
    <property type="evidence" value="ECO:0007669"/>
    <property type="project" value="UniProtKB-KW"/>
</dbReference>
<evidence type="ECO:0000256" key="2">
    <source>
        <dbReference type="ARBA" id="ARBA00022840"/>
    </source>
</evidence>
<gene>
    <name evidence="4" type="ORF">PXEA_LOCUS26362</name>
</gene>
<keyword evidence="2" id="KW-0067">ATP-binding</keyword>
<dbReference type="GO" id="GO:0030687">
    <property type="term" value="C:preribosome, large subunit precursor"/>
    <property type="evidence" value="ECO:0007669"/>
    <property type="project" value="TreeGrafter"/>
</dbReference>
<reference evidence="4" key="1">
    <citation type="submission" date="2018-11" db="EMBL/GenBank/DDBJ databases">
        <authorList>
            <consortium name="Pathogen Informatics"/>
        </authorList>
    </citation>
    <scope>NUCLEOTIDE SEQUENCE</scope>
</reference>
<dbReference type="GO" id="GO:0000027">
    <property type="term" value="P:ribosomal large subunit assembly"/>
    <property type="evidence" value="ECO:0007669"/>
    <property type="project" value="TreeGrafter"/>
</dbReference>
<dbReference type="AlphaFoldDB" id="A0A448XBS1"/>
<dbReference type="Proteomes" id="UP000784294">
    <property type="component" value="Unassembled WGS sequence"/>
</dbReference>
<dbReference type="InterPro" id="IPR027417">
    <property type="entry name" value="P-loop_NTPase"/>
</dbReference>
<accession>A0A448XBS1</accession>
<feature type="domain" description="ATPase dynein-related AAA" evidence="3">
    <location>
        <begin position="127"/>
        <end position="208"/>
    </location>
</feature>
<dbReference type="Gene3D" id="3.40.50.300">
    <property type="entry name" value="P-loop containing nucleotide triphosphate hydrolases"/>
    <property type="match status" value="1"/>
</dbReference>
<sequence>MCLTYLVGQLQSRLAGVTAKSSMLSEHLCSLDEHLDSIAGTGDFDSANFTPCDEASSIAKTRYEFVTIAHGQLFGSPPFYIKTGPLLPQLEFTKGRDLRNNYCLNAPTTSGNMRRILRALQAPGRAILLEGSPGVGKTSLVLALAAASGHSVFRINLSEATEVNDLFGSDLPVEGNSDGSFAWRDGPLLQALKQGDWIILDELYTVAPTQFYKLDRSR</sequence>
<evidence type="ECO:0000259" key="3">
    <source>
        <dbReference type="Pfam" id="PF07728"/>
    </source>
</evidence>
<evidence type="ECO:0000313" key="4">
    <source>
        <dbReference type="EMBL" id="VEL32922.1"/>
    </source>
</evidence>
<dbReference type="GO" id="GO:0016887">
    <property type="term" value="F:ATP hydrolysis activity"/>
    <property type="evidence" value="ECO:0007669"/>
    <property type="project" value="InterPro"/>
</dbReference>
<keyword evidence="5" id="KW-1185">Reference proteome</keyword>
<dbReference type="GO" id="GO:0005634">
    <property type="term" value="C:nucleus"/>
    <property type="evidence" value="ECO:0007669"/>
    <property type="project" value="TreeGrafter"/>
</dbReference>
<name>A0A448XBS1_9PLAT</name>
<proteinExistence type="predicted"/>
<evidence type="ECO:0000313" key="5">
    <source>
        <dbReference type="Proteomes" id="UP000784294"/>
    </source>
</evidence>